<dbReference type="PANTHER" id="PTHR30055:SF234">
    <property type="entry name" value="HTH-TYPE TRANSCRIPTIONAL REGULATOR BETI"/>
    <property type="match status" value="1"/>
</dbReference>
<protein>
    <recommendedName>
        <fullName evidence="5">HTH tetR-type domain-containing protein</fullName>
    </recommendedName>
</protein>
<keyword evidence="2 4" id="KW-0238">DNA-binding</keyword>
<dbReference type="RefSeq" id="WP_040199250.1">
    <property type="nucleotide sequence ID" value="NZ_CP010311.1"/>
</dbReference>
<dbReference type="InterPro" id="IPR001647">
    <property type="entry name" value="HTH_TetR"/>
</dbReference>
<evidence type="ECO:0000256" key="3">
    <source>
        <dbReference type="ARBA" id="ARBA00023163"/>
    </source>
</evidence>
<dbReference type="OrthoDB" id="9793734at2"/>
<dbReference type="KEGG" id="gsb:GSUB_03745"/>
<dbReference type="SUPFAM" id="SSF46689">
    <property type="entry name" value="Homeodomain-like"/>
    <property type="match status" value="1"/>
</dbReference>
<accession>A0A0B5FCE6</accession>
<dbReference type="InterPro" id="IPR009057">
    <property type="entry name" value="Homeodomain-like_sf"/>
</dbReference>
<dbReference type="InterPro" id="IPR050109">
    <property type="entry name" value="HTH-type_TetR-like_transc_reg"/>
</dbReference>
<dbReference type="GO" id="GO:0000976">
    <property type="term" value="F:transcription cis-regulatory region binding"/>
    <property type="evidence" value="ECO:0007669"/>
    <property type="project" value="TreeGrafter"/>
</dbReference>
<feature type="domain" description="HTH tetR-type" evidence="5">
    <location>
        <begin position="12"/>
        <end position="72"/>
    </location>
</feature>
<dbReference type="Gene3D" id="1.10.357.10">
    <property type="entry name" value="Tetracycline Repressor, domain 2"/>
    <property type="match status" value="1"/>
</dbReference>
<dbReference type="InterPro" id="IPR023772">
    <property type="entry name" value="DNA-bd_HTH_TetR-type_CS"/>
</dbReference>
<dbReference type="AlphaFoldDB" id="A0A0B5FCE6"/>
<dbReference type="PROSITE" id="PS50977">
    <property type="entry name" value="HTH_TETR_2"/>
    <property type="match status" value="1"/>
</dbReference>
<keyword evidence="1" id="KW-0805">Transcription regulation</keyword>
<keyword evidence="3" id="KW-0804">Transcription</keyword>
<evidence type="ECO:0000313" key="7">
    <source>
        <dbReference type="Proteomes" id="UP000035036"/>
    </source>
</evidence>
<dbReference type="PANTHER" id="PTHR30055">
    <property type="entry name" value="HTH-TYPE TRANSCRIPTIONAL REGULATOR RUTR"/>
    <property type="match status" value="1"/>
</dbReference>
<dbReference type="Pfam" id="PF00440">
    <property type="entry name" value="TetR_N"/>
    <property type="match status" value="1"/>
</dbReference>
<evidence type="ECO:0000259" key="5">
    <source>
        <dbReference type="PROSITE" id="PS50977"/>
    </source>
</evidence>
<sequence length="197" mass="22334">MEAQRLRKIDPQEKVRAVLTTARRLFVEHGYHSVSIPMIVRESRVSTGAIYHHFGNKEQLARRIYDETLSEFQEMLEQRLTGQADVLSQLRAFGKLLVDVAQSDPEMMRYMLFLNHGEFLSSCPPICSSAPFRWVQETIRNGVADGTLRSDHPFVAAASFIGAILRTIELNYQGVIIEPLDTLISPILDHALRAVRA</sequence>
<dbReference type="GO" id="GO:0003700">
    <property type="term" value="F:DNA-binding transcription factor activity"/>
    <property type="evidence" value="ECO:0007669"/>
    <property type="project" value="TreeGrafter"/>
</dbReference>
<dbReference type="STRING" id="483547.GSUB_03745"/>
<name>A0A0B5FCE6_9BACT</name>
<evidence type="ECO:0000256" key="1">
    <source>
        <dbReference type="ARBA" id="ARBA00023015"/>
    </source>
</evidence>
<dbReference type="EMBL" id="CP010311">
    <property type="protein sequence ID" value="AJF05852.1"/>
    <property type="molecule type" value="Genomic_DNA"/>
</dbReference>
<gene>
    <name evidence="6" type="ORF">GSUB_03745</name>
</gene>
<proteinExistence type="predicted"/>
<evidence type="ECO:0000256" key="4">
    <source>
        <dbReference type="PROSITE-ProRule" id="PRU00335"/>
    </source>
</evidence>
<feature type="DNA-binding region" description="H-T-H motif" evidence="4">
    <location>
        <begin position="35"/>
        <end position="54"/>
    </location>
</feature>
<evidence type="ECO:0000256" key="2">
    <source>
        <dbReference type="ARBA" id="ARBA00023125"/>
    </source>
</evidence>
<dbReference type="InterPro" id="IPR036271">
    <property type="entry name" value="Tet_transcr_reg_TetR-rel_C_sf"/>
</dbReference>
<evidence type="ECO:0000313" key="6">
    <source>
        <dbReference type="EMBL" id="AJF05852.1"/>
    </source>
</evidence>
<dbReference type="PROSITE" id="PS01081">
    <property type="entry name" value="HTH_TETR_1"/>
    <property type="match status" value="1"/>
</dbReference>
<keyword evidence="7" id="KW-1185">Reference proteome</keyword>
<dbReference type="PRINTS" id="PR00455">
    <property type="entry name" value="HTHTETR"/>
</dbReference>
<dbReference type="Proteomes" id="UP000035036">
    <property type="component" value="Chromosome"/>
</dbReference>
<organism evidence="6 7">
    <name type="scientific">Geoalkalibacter subterraneus</name>
    <dbReference type="NCBI Taxonomy" id="483547"/>
    <lineage>
        <taxon>Bacteria</taxon>
        <taxon>Pseudomonadati</taxon>
        <taxon>Thermodesulfobacteriota</taxon>
        <taxon>Desulfuromonadia</taxon>
        <taxon>Desulfuromonadales</taxon>
        <taxon>Geoalkalibacteraceae</taxon>
        <taxon>Geoalkalibacter</taxon>
    </lineage>
</organism>
<dbReference type="HOGENOM" id="CLU_069356_12_9_7"/>
<dbReference type="SUPFAM" id="SSF48498">
    <property type="entry name" value="Tetracyclin repressor-like, C-terminal domain"/>
    <property type="match status" value="1"/>
</dbReference>
<reference evidence="6 7" key="1">
    <citation type="journal article" date="2015" name="Genome Announc.">
        <title>Genomes of Geoalkalibacter ferrihydriticus Z-0531T and Geoalkalibacter subterraneus Red1T, Two Haloalkaliphilic Metal-Reducing Deltaproteobacteria.</title>
        <authorList>
            <person name="Badalamenti J.P."/>
            <person name="Krajmalnik-Brown R."/>
            <person name="Torres C.I."/>
            <person name="Bond D.R."/>
        </authorList>
    </citation>
    <scope>NUCLEOTIDE SEQUENCE [LARGE SCALE GENOMIC DNA]</scope>
    <source>
        <strain evidence="6 7">Red1</strain>
    </source>
</reference>